<dbReference type="STRING" id="1284197.S8AK12"/>
<sequence length="397" mass="45263">MKTITARLSRVVLNDLPHASRCPTVLARRTLHTSPSTFKNDGENLTNAQQWRKLVWGEAGAADPYRELTPEERERREIELLEAEDAKRAQKQAAEIRSVKDMNMRELREEYAPDTDARSMLIVGTRGAFMKKKWDPQNRVWRYLTTRLSEPEEITAAVRRAVVETYSLAIARSKPTAACVNYRGPEYLTDRVQITKTENGKDFKFDFKNPNVMKRIQEYAKNKQPLQTDQDIVKDIPKAEGDEWMGMTLGGERLKFAVVKRTMQLTGLPLTDPVINDISTVGQLVKRFHRIAAQADTERLAPALAENEQLVENPNVTLHQYQLRFTDKERAIGRLETIPIMMAGRVKREGEIIGKGVGRGGRKRVSRSMMRLRARKMKAWGVNGIEKLSPRAIPAEA</sequence>
<organism evidence="7 8">
    <name type="scientific">Dactylellina haptotyla (strain CBS 200.50)</name>
    <name type="common">Nematode-trapping fungus</name>
    <name type="synonym">Monacrosporium haptotylum</name>
    <dbReference type="NCBI Taxonomy" id="1284197"/>
    <lineage>
        <taxon>Eukaryota</taxon>
        <taxon>Fungi</taxon>
        <taxon>Dikarya</taxon>
        <taxon>Ascomycota</taxon>
        <taxon>Pezizomycotina</taxon>
        <taxon>Orbiliomycetes</taxon>
        <taxon>Orbiliales</taxon>
        <taxon>Orbiliaceae</taxon>
        <taxon>Dactylellina</taxon>
    </lineage>
</organism>
<dbReference type="HOGENOM" id="CLU_676101_0_0_1"/>
<keyword evidence="3" id="KW-0689">Ribosomal protein</keyword>
<accession>S8AK12</accession>
<protein>
    <recommendedName>
        <fullName evidence="6">Large ribosomal subunit protein mL50</fullName>
    </recommendedName>
</protein>
<comment type="caution">
    <text evidence="7">The sequence shown here is derived from an EMBL/GenBank/DDBJ whole genome shotgun (WGS) entry which is preliminary data.</text>
</comment>
<reference evidence="7 8" key="1">
    <citation type="journal article" date="2013" name="PLoS Genet.">
        <title>Genomic mechanisms accounting for the adaptation to parasitism in nematode-trapping fungi.</title>
        <authorList>
            <person name="Meerupati T."/>
            <person name="Andersson K.M."/>
            <person name="Friman E."/>
            <person name="Kumar D."/>
            <person name="Tunlid A."/>
            <person name="Ahren D."/>
        </authorList>
    </citation>
    <scope>NUCLEOTIDE SEQUENCE [LARGE SCALE GENOMIC DNA]</scope>
    <source>
        <strain evidence="7 8">CBS 200.50</strain>
    </source>
</reference>
<dbReference type="GO" id="GO:1990904">
    <property type="term" value="C:ribonucleoprotein complex"/>
    <property type="evidence" value="ECO:0007669"/>
    <property type="project" value="UniProtKB-KW"/>
</dbReference>
<comment type="subcellular location">
    <subcellularLocation>
        <location evidence="1">Mitochondrion</location>
    </subcellularLocation>
</comment>
<dbReference type="Proteomes" id="UP000015100">
    <property type="component" value="Unassembled WGS sequence"/>
</dbReference>
<gene>
    <name evidence="7" type="ORF">H072_2754</name>
</gene>
<dbReference type="EMBL" id="AQGS01000083">
    <property type="protein sequence ID" value="EPS43275.1"/>
    <property type="molecule type" value="Genomic_DNA"/>
</dbReference>
<dbReference type="GO" id="GO:0005739">
    <property type="term" value="C:mitochondrion"/>
    <property type="evidence" value="ECO:0007669"/>
    <property type="project" value="UniProtKB-SubCell"/>
</dbReference>
<dbReference type="AlphaFoldDB" id="S8AK12"/>
<evidence type="ECO:0000256" key="6">
    <source>
        <dbReference type="ARBA" id="ARBA00035183"/>
    </source>
</evidence>
<keyword evidence="5" id="KW-0687">Ribonucleoprotein</keyword>
<keyword evidence="4" id="KW-0496">Mitochondrion</keyword>
<comment type="similarity">
    <text evidence="2">Belongs to the mitochondrion-specific ribosomal protein mL50 family.</text>
</comment>
<evidence type="ECO:0000313" key="8">
    <source>
        <dbReference type="Proteomes" id="UP000015100"/>
    </source>
</evidence>
<evidence type="ECO:0000256" key="1">
    <source>
        <dbReference type="ARBA" id="ARBA00004173"/>
    </source>
</evidence>
<dbReference type="GO" id="GO:0005840">
    <property type="term" value="C:ribosome"/>
    <property type="evidence" value="ECO:0007669"/>
    <property type="project" value="UniProtKB-KW"/>
</dbReference>
<name>S8AK12_DACHA</name>
<evidence type="ECO:0000256" key="3">
    <source>
        <dbReference type="ARBA" id="ARBA00022980"/>
    </source>
</evidence>
<dbReference type="Pfam" id="PF10501">
    <property type="entry name" value="Ribosomal_L50"/>
    <property type="match status" value="1"/>
</dbReference>
<dbReference type="OMA" id="FMKKKWD"/>
<dbReference type="OrthoDB" id="6220758at2759"/>
<evidence type="ECO:0000256" key="5">
    <source>
        <dbReference type="ARBA" id="ARBA00023274"/>
    </source>
</evidence>
<evidence type="ECO:0000313" key="7">
    <source>
        <dbReference type="EMBL" id="EPS43275.1"/>
    </source>
</evidence>
<proteinExistence type="inferred from homology"/>
<evidence type="ECO:0000256" key="2">
    <source>
        <dbReference type="ARBA" id="ARBA00008860"/>
    </source>
</evidence>
<reference evidence="8" key="2">
    <citation type="submission" date="2013-04" db="EMBL/GenBank/DDBJ databases">
        <title>Genomic mechanisms accounting for the adaptation to parasitism in nematode-trapping fungi.</title>
        <authorList>
            <person name="Ahren D.G."/>
        </authorList>
    </citation>
    <scope>NUCLEOTIDE SEQUENCE [LARGE SCALE GENOMIC DNA]</scope>
    <source>
        <strain evidence="8">CBS 200.50</strain>
    </source>
</reference>
<evidence type="ECO:0000256" key="4">
    <source>
        <dbReference type="ARBA" id="ARBA00023128"/>
    </source>
</evidence>
<keyword evidence="8" id="KW-1185">Reference proteome</keyword>
<dbReference type="InterPro" id="IPR018305">
    <property type="entry name" value="Ribosomal_m50"/>
</dbReference>